<dbReference type="InterPro" id="IPR013815">
    <property type="entry name" value="ATP_grasp_subdomain_1"/>
</dbReference>
<dbReference type="InterPro" id="IPR005875">
    <property type="entry name" value="PurK"/>
</dbReference>
<dbReference type="InterPro" id="IPR011054">
    <property type="entry name" value="Rudment_hybrid_motif"/>
</dbReference>
<comment type="function">
    <text evidence="4">Catalyzes the ATP-dependent conversion of 5-aminoimidazole ribonucleotide (AIR) and HCO(3)(-) to N5-carboxyaminoimidazole ribonucleotide (N5-CAIR).</text>
</comment>
<dbReference type="InterPro" id="IPR003135">
    <property type="entry name" value="ATP-grasp_carboxylate-amine"/>
</dbReference>
<reference evidence="6" key="2">
    <citation type="journal article" date="2021" name="PeerJ">
        <title>Extensive microbial diversity within the chicken gut microbiome revealed by metagenomics and culture.</title>
        <authorList>
            <person name="Gilroy R."/>
            <person name="Ravi A."/>
            <person name="Getino M."/>
            <person name="Pursley I."/>
            <person name="Horton D.L."/>
            <person name="Alikhan N.F."/>
            <person name="Baker D."/>
            <person name="Gharbi K."/>
            <person name="Hall N."/>
            <person name="Watson M."/>
            <person name="Adriaenssens E.M."/>
            <person name="Foster-Nyarko E."/>
            <person name="Jarju S."/>
            <person name="Secka A."/>
            <person name="Antonio M."/>
            <person name="Oren A."/>
            <person name="Chaudhuri R.R."/>
            <person name="La Ragione R."/>
            <person name="Hildebrand F."/>
            <person name="Pallen M.J."/>
        </authorList>
    </citation>
    <scope>NUCLEOTIDE SEQUENCE</scope>
    <source>
        <strain evidence="6">B2-22910</strain>
    </source>
</reference>
<dbReference type="Pfam" id="PF02222">
    <property type="entry name" value="ATP-grasp"/>
    <property type="match status" value="1"/>
</dbReference>
<dbReference type="InterPro" id="IPR040686">
    <property type="entry name" value="PurK_C"/>
</dbReference>
<keyword evidence="1 4" id="KW-0547">Nucleotide-binding</keyword>
<sequence>MAKDTRPEIAIIGGGQLGLMIAEEAHNLGARVAVLDPSADAPAFAAADRHVVGQYDDIKALEKLCDGCDVVTYEFENVPGEVLRHIESRYNIKQGVQPLFDSQDRLREKANARIHGLKTPGFIPVPALDFMTPEDGGESIPGNPEYPVPMTADDAASLDRRERLHQIKEAVRVLGMPCVLKTRTMGYDGHGQYVIREEKDLEPASDLLAVPCILEKFVDFDYEASVVMVSDGEKTIHFPIGRNIHTDGILDLCVVPAPGLSDGLAENVAGKKIAAACEAFMKSCGYKGILAIELFIKGDDFYFNEMAPRPHNSGHYTIEGCSASQYRELCHFLLGMPLEDPLLLAPTVMKNILGKDLDAAKEIVAESLEGAGPGVSVSDPDDVDNAFCGQAGPGVFVHLYGKIQSRPKRKMGHITFTPMTLSDFNVKWADRFV</sequence>
<dbReference type="EMBL" id="JADIMB010000004">
    <property type="protein sequence ID" value="MBO8470288.1"/>
    <property type="molecule type" value="Genomic_DNA"/>
</dbReference>
<evidence type="ECO:0000313" key="6">
    <source>
        <dbReference type="EMBL" id="MBO8470288.1"/>
    </source>
</evidence>
<evidence type="ECO:0000256" key="3">
    <source>
        <dbReference type="ARBA" id="ARBA00022840"/>
    </source>
</evidence>
<evidence type="ECO:0000256" key="2">
    <source>
        <dbReference type="ARBA" id="ARBA00022755"/>
    </source>
</evidence>
<reference evidence="6" key="1">
    <citation type="submission" date="2020-10" db="EMBL/GenBank/DDBJ databases">
        <authorList>
            <person name="Gilroy R."/>
        </authorList>
    </citation>
    <scope>NUCLEOTIDE SEQUENCE</scope>
    <source>
        <strain evidence="6">B2-22910</strain>
    </source>
</reference>
<dbReference type="PANTHER" id="PTHR11609:SF5">
    <property type="entry name" value="PHOSPHORIBOSYLAMINOIMIDAZOLE CARBOXYLASE"/>
    <property type="match status" value="1"/>
</dbReference>
<dbReference type="InterPro" id="IPR011761">
    <property type="entry name" value="ATP-grasp"/>
</dbReference>
<evidence type="ECO:0000259" key="5">
    <source>
        <dbReference type="PROSITE" id="PS50975"/>
    </source>
</evidence>
<dbReference type="Gene3D" id="3.40.50.20">
    <property type="match status" value="1"/>
</dbReference>
<accession>A0A9D9ICW8</accession>
<dbReference type="InterPro" id="IPR054350">
    <property type="entry name" value="PurT/PurK_preATP-grasp"/>
</dbReference>
<dbReference type="InterPro" id="IPR016185">
    <property type="entry name" value="PreATP-grasp_dom_sf"/>
</dbReference>
<dbReference type="SUPFAM" id="SSF52440">
    <property type="entry name" value="PreATP-grasp domain"/>
    <property type="match status" value="1"/>
</dbReference>
<keyword evidence="2 4" id="KW-0658">Purine biosynthesis</keyword>
<dbReference type="GO" id="GO:0034028">
    <property type="term" value="F:5-(carboxyamino)imidazole ribonucleotide synthase activity"/>
    <property type="evidence" value="ECO:0007669"/>
    <property type="project" value="UniProtKB-UniRule"/>
</dbReference>
<comment type="similarity">
    <text evidence="4">Belongs to the PurK/PurT family.</text>
</comment>
<dbReference type="PROSITE" id="PS50975">
    <property type="entry name" value="ATP_GRASP"/>
    <property type="match status" value="1"/>
</dbReference>
<comment type="catalytic activity">
    <reaction evidence="4">
        <text>5-amino-1-(5-phospho-beta-D-ribosyl)imidazole + hydrogencarbonate + ATP = 5-carboxyamino-1-(5-phospho-D-ribosyl)imidazole + ADP + phosphate + 2 H(+)</text>
        <dbReference type="Rhea" id="RHEA:19317"/>
        <dbReference type="ChEBI" id="CHEBI:15378"/>
        <dbReference type="ChEBI" id="CHEBI:17544"/>
        <dbReference type="ChEBI" id="CHEBI:30616"/>
        <dbReference type="ChEBI" id="CHEBI:43474"/>
        <dbReference type="ChEBI" id="CHEBI:58730"/>
        <dbReference type="ChEBI" id="CHEBI:137981"/>
        <dbReference type="ChEBI" id="CHEBI:456216"/>
        <dbReference type="EC" id="6.3.4.18"/>
    </reaction>
</comment>
<comment type="caution">
    <text evidence="6">The sequence shown here is derived from an EMBL/GenBank/DDBJ whole genome shotgun (WGS) entry which is preliminary data.</text>
</comment>
<feature type="binding site" evidence="4">
    <location>
        <begin position="304"/>
        <end position="305"/>
    </location>
    <ligand>
        <name>ATP</name>
        <dbReference type="ChEBI" id="CHEBI:30616"/>
    </ligand>
</feature>
<dbReference type="Gene3D" id="3.30.470.20">
    <property type="entry name" value="ATP-grasp fold, B domain"/>
    <property type="match status" value="1"/>
</dbReference>
<comment type="pathway">
    <text evidence="4">Purine metabolism; IMP biosynthesis via de novo pathway; 5-amino-1-(5-phospho-D-ribosyl)imidazole-4-carboxylate from 5-amino-1-(5-phospho-D-ribosyl)imidazole (N5-CAIR route): step 1/2.</text>
</comment>
<feature type="binding site" evidence="4">
    <location>
        <position position="223"/>
    </location>
    <ligand>
        <name>ATP</name>
        <dbReference type="ChEBI" id="CHEBI:30616"/>
    </ligand>
</feature>
<dbReference type="GO" id="GO:0006189">
    <property type="term" value="P:'de novo' IMP biosynthetic process"/>
    <property type="evidence" value="ECO:0007669"/>
    <property type="project" value="UniProtKB-UniRule"/>
</dbReference>
<name>A0A9D9ICW8_9BACT</name>
<dbReference type="PANTHER" id="PTHR11609">
    <property type="entry name" value="PURINE BIOSYNTHESIS PROTEIN 6/7, PUR6/7"/>
    <property type="match status" value="1"/>
</dbReference>
<gene>
    <name evidence="4" type="primary">purK</name>
    <name evidence="6" type="ORF">IAB82_00645</name>
</gene>
<feature type="domain" description="ATP-grasp" evidence="5">
    <location>
        <begin position="148"/>
        <end position="334"/>
    </location>
</feature>
<dbReference type="SUPFAM" id="SSF56059">
    <property type="entry name" value="Glutathione synthetase ATP-binding domain-like"/>
    <property type="match status" value="1"/>
</dbReference>
<dbReference type="Pfam" id="PF22660">
    <property type="entry name" value="RS_preATP-grasp-like"/>
    <property type="match status" value="1"/>
</dbReference>
<feature type="binding site" evidence="4">
    <location>
        <begin position="215"/>
        <end position="218"/>
    </location>
    <ligand>
        <name>ATP</name>
        <dbReference type="ChEBI" id="CHEBI:30616"/>
    </ligand>
</feature>
<organism evidence="6 7">
    <name type="scientific">Candidatus Cryptobacteroides faecavium</name>
    <dbReference type="NCBI Taxonomy" id="2840762"/>
    <lineage>
        <taxon>Bacteria</taxon>
        <taxon>Pseudomonadati</taxon>
        <taxon>Bacteroidota</taxon>
        <taxon>Bacteroidia</taxon>
        <taxon>Bacteroidales</taxon>
        <taxon>Candidatus Cryptobacteroides</taxon>
    </lineage>
</organism>
<dbReference type="AlphaFoldDB" id="A0A9D9ICW8"/>
<protein>
    <recommendedName>
        <fullName evidence="4">N5-carboxyaminoimidazole ribonucleotide synthase</fullName>
        <shortName evidence="4">N5-CAIR synthase</shortName>
        <ecNumber evidence="4">6.3.4.18</ecNumber>
    </recommendedName>
    <alternativeName>
        <fullName evidence="4">5-(carboxyamino)imidazole ribonucleotide synthetase</fullName>
    </alternativeName>
</protein>
<dbReference type="HAMAP" id="MF_01928">
    <property type="entry name" value="PurK"/>
    <property type="match status" value="1"/>
</dbReference>
<keyword evidence="3 4" id="KW-0067">ATP-binding</keyword>
<feature type="binding site" evidence="4">
    <location>
        <position position="181"/>
    </location>
    <ligand>
        <name>ATP</name>
        <dbReference type="ChEBI" id="CHEBI:30616"/>
    </ligand>
</feature>
<evidence type="ECO:0000313" key="7">
    <source>
        <dbReference type="Proteomes" id="UP000823603"/>
    </source>
</evidence>
<comment type="subunit">
    <text evidence="4">Homodimer.</text>
</comment>
<dbReference type="GO" id="GO:0005829">
    <property type="term" value="C:cytosol"/>
    <property type="evidence" value="ECO:0007669"/>
    <property type="project" value="TreeGrafter"/>
</dbReference>
<dbReference type="GO" id="GO:0004638">
    <property type="term" value="F:phosphoribosylaminoimidazole carboxylase activity"/>
    <property type="evidence" value="ECO:0007669"/>
    <property type="project" value="InterPro"/>
</dbReference>
<dbReference type="Gene3D" id="3.30.1490.20">
    <property type="entry name" value="ATP-grasp fold, A domain"/>
    <property type="match status" value="1"/>
</dbReference>
<dbReference type="GO" id="GO:0005524">
    <property type="term" value="F:ATP binding"/>
    <property type="evidence" value="ECO:0007669"/>
    <property type="project" value="UniProtKB-UniRule"/>
</dbReference>
<evidence type="ECO:0000256" key="1">
    <source>
        <dbReference type="ARBA" id="ARBA00022741"/>
    </source>
</evidence>
<feature type="binding site" evidence="4">
    <location>
        <position position="105"/>
    </location>
    <ligand>
        <name>ATP</name>
        <dbReference type="ChEBI" id="CHEBI:30616"/>
    </ligand>
</feature>
<dbReference type="EC" id="6.3.4.18" evidence="4"/>
<proteinExistence type="inferred from homology"/>
<dbReference type="Proteomes" id="UP000823603">
    <property type="component" value="Unassembled WGS sequence"/>
</dbReference>
<dbReference type="Pfam" id="PF17769">
    <property type="entry name" value="PurK_C"/>
    <property type="match status" value="1"/>
</dbReference>
<keyword evidence="4" id="KW-0436">Ligase</keyword>
<evidence type="ECO:0000256" key="4">
    <source>
        <dbReference type="HAMAP-Rule" id="MF_01928"/>
    </source>
</evidence>
<dbReference type="SUPFAM" id="SSF51246">
    <property type="entry name" value="Rudiment single hybrid motif"/>
    <property type="match status" value="1"/>
</dbReference>
<feature type="binding site" evidence="4">
    <location>
        <position position="245"/>
    </location>
    <ligand>
        <name>ATP</name>
        <dbReference type="ChEBI" id="CHEBI:30616"/>
    </ligand>
</feature>
<feature type="binding site" evidence="4">
    <location>
        <begin position="186"/>
        <end position="192"/>
    </location>
    <ligand>
        <name>ATP</name>
        <dbReference type="ChEBI" id="CHEBI:30616"/>
    </ligand>
</feature>
<dbReference type="GO" id="GO:0046872">
    <property type="term" value="F:metal ion binding"/>
    <property type="evidence" value="ECO:0007669"/>
    <property type="project" value="InterPro"/>
</dbReference>